<keyword evidence="3 4" id="KW-0413">Isomerase</keyword>
<dbReference type="HAMAP" id="MF_01082">
    <property type="entry name" value="TruD"/>
    <property type="match status" value="1"/>
</dbReference>
<dbReference type="Gene3D" id="3.30.2350.20">
    <property type="entry name" value="TruD, catalytic domain"/>
    <property type="match status" value="1"/>
</dbReference>
<dbReference type="PANTHER" id="PTHR47811:SF1">
    <property type="entry name" value="TRNA PSEUDOURIDINE SYNTHASE D"/>
    <property type="match status" value="1"/>
</dbReference>
<feature type="domain" description="TRUD" evidence="5">
    <location>
        <begin position="156"/>
        <end position="292"/>
    </location>
</feature>
<organism evidence="6 7">
    <name type="scientific">Helicobacter japonicus</name>
    <dbReference type="NCBI Taxonomy" id="425400"/>
    <lineage>
        <taxon>Bacteria</taxon>
        <taxon>Pseudomonadati</taxon>
        <taxon>Campylobacterota</taxon>
        <taxon>Epsilonproteobacteria</taxon>
        <taxon>Campylobacterales</taxon>
        <taxon>Helicobacteraceae</taxon>
        <taxon>Helicobacter</taxon>
    </lineage>
</organism>
<dbReference type="InterPro" id="IPR020119">
    <property type="entry name" value="PsdUridine_synth_TruD_CS"/>
</dbReference>
<dbReference type="EC" id="5.4.99.27" evidence="4"/>
<comment type="similarity">
    <text evidence="1 4">Belongs to the pseudouridine synthase TruD family.</text>
</comment>
<dbReference type="PIRSF" id="PIRSF037016">
    <property type="entry name" value="Pseudouridin_synth_euk_prd"/>
    <property type="match status" value="1"/>
</dbReference>
<dbReference type="InterPro" id="IPR042214">
    <property type="entry name" value="TruD_catalytic"/>
</dbReference>
<comment type="catalytic activity">
    <reaction evidence="4">
        <text>uridine(13) in tRNA = pseudouridine(13) in tRNA</text>
        <dbReference type="Rhea" id="RHEA:42540"/>
        <dbReference type="Rhea" id="RHEA-COMP:10105"/>
        <dbReference type="Rhea" id="RHEA-COMP:10106"/>
        <dbReference type="ChEBI" id="CHEBI:65314"/>
        <dbReference type="ChEBI" id="CHEBI:65315"/>
        <dbReference type="EC" id="5.4.99.27"/>
    </reaction>
</comment>
<gene>
    <name evidence="4 6" type="primary">truD</name>
    <name evidence="6" type="ORF">LS65_000360</name>
</gene>
<dbReference type="InterPro" id="IPR020103">
    <property type="entry name" value="PsdUridine_synth_cat_dom_sf"/>
</dbReference>
<protein>
    <recommendedName>
        <fullName evidence="4">tRNA pseudouridine synthase D</fullName>
        <ecNumber evidence="4">5.4.99.27</ecNumber>
    </recommendedName>
    <alternativeName>
        <fullName evidence="4">tRNA pseudouridine(13) synthase</fullName>
    </alternativeName>
    <alternativeName>
        <fullName evidence="4">tRNA pseudouridylate synthase D</fullName>
    </alternativeName>
    <alternativeName>
        <fullName evidence="4">tRNA-uridine isomerase D</fullName>
    </alternativeName>
</protein>
<dbReference type="NCBIfam" id="NF002154">
    <property type="entry name" value="PRK00984.1-3"/>
    <property type="match status" value="1"/>
</dbReference>
<comment type="function">
    <text evidence="4">Responsible for synthesis of pseudouridine from uracil-13 in transfer RNAs.</text>
</comment>
<keyword evidence="7" id="KW-1185">Reference proteome</keyword>
<evidence type="ECO:0000313" key="6">
    <source>
        <dbReference type="EMBL" id="TLE03265.1"/>
    </source>
</evidence>
<dbReference type="InterPro" id="IPR011760">
    <property type="entry name" value="PsdUridine_synth_TruD_insert"/>
</dbReference>
<proteinExistence type="inferred from homology"/>
<dbReference type="PROSITE" id="PS01268">
    <property type="entry name" value="UPF0024"/>
    <property type="match status" value="1"/>
</dbReference>
<dbReference type="Proteomes" id="UP000029707">
    <property type="component" value="Unassembled WGS sequence"/>
</dbReference>
<evidence type="ECO:0000256" key="3">
    <source>
        <dbReference type="ARBA" id="ARBA00023235"/>
    </source>
</evidence>
<dbReference type="PANTHER" id="PTHR47811">
    <property type="entry name" value="TRNA PSEUDOURIDINE SYNTHASE D"/>
    <property type="match status" value="1"/>
</dbReference>
<comment type="caution">
    <text evidence="6">The sequence shown here is derived from an EMBL/GenBank/DDBJ whole genome shotgun (WGS) entry which is preliminary data.</text>
</comment>
<dbReference type="PROSITE" id="PS50984">
    <property type="entry name" value="TRUD"/>
    <property type="match status" value="1"/>
</dbReference>
<dbReference type="SUPFAM" id="SSF55120">
    <property type="entry name" value="Pseudouridine synthase"/>
    <property type="match status" value="1"/>
</dbReference>
<dbReference type="OrthoDB" id="1550679at2"/>
<accession>A0A4U8TTT5</accession>
<dbReference type="InterPro" id="IPR050170">
    <property type="entry name" value="TruD_pseudoU_synthase"/>
</dbReference>
<sequence>MPFNLYPFSHSPCDCYFKPSVRDFVVEEIPLYEPSGSGEHCLVYVRKKALSTFELLNLLSRTLGCKVRDIGYAGLKDKAATTYQYLSIHRSLLPRLESAFEALAEKQVKILHITPHHNKLKIGHLKGNRFFVRLKKCTPLCASKIHSILAALGQSGFPNYFGGQRFGKDGDNFTSGKALAHKQVQMKNKKMSNFLISSYQSYLFNEWLNARVELSQIVHNFSPNDALKALRYSSNPALQALGQEWKIQALKALQAQKQPFVILKGDVMCHYPFGKTFICDEPNIEAMRFMQKDVAPMGALCGQKLIYAQTDALLCESPFIDKQIKTSGTRRYAWVWAEDIEGEYINQKAHFELHFSLPKGSYATTFLESVLHRPLDSMSEEYDEE</sequence>
<feature type="active site" description="Nucleophile" evidence="4">
    <location>
        <position position="77"/>
    </location>
</feature>
<dbReference type="AlphaFoldDB" id="A0A4U8TTT5"/>
<dbReference type="InterPro" id="IPR001656">
    <property type="entry name" value="PsdUridine_synth_TruD"/>
</dbReference>
<dbReference type="Pfam" id="PF01142">
    <property type="entry name" value="TruD"/>
    <property type="match status" value="2"/>
</dbReference>
<dbReference type="RefSeq" id="WP_084707951.1">
    <property type="nucleotide sequence ID" value="NZ_CAJUDB010000004.1"/>
</dbReference>
<evidence type="ECO:0000259" key="5">
    <source>
        <dbReference type="PROSITE" id="PS50984"/>
    </source>
</evidence>
<dbReference type="GO" id="GO:0160150">
    <property type="term" value="F:tRNA pseudouridine(13) synthase activity"/>
    <property type="evidence" value="ECO:0007669"/>
    <property type="project" value="UniProtKB-EC"/>
</dbReference>
<dbReference type="STRING" id="425400.LS65_07345"/>
<dbReference type="GO" id="GO:0031119">
    <property type="term" value="P:tRNA pseudouridine synthesis"/>
    <property type="evidence" value="ECO:0007669"/>
    <property type="project" value="UniProtKB-UniRule"/>
</dbReference>
<dbReference type="GO" id="GO:0005829">
    <property type="term" value="C:cytosol"/>
    <property type="evidence" value="ECO:0007669"/>
    <property type="project" value="TreeGrafter"/>
</dbReference>
<dbReference type="CDD" id="cd02575">
    <property type="entry name" value="PseudoU_synth_EcTruD"/>
    <property type="match status" value="1"/>
</dbReference>
<evidence type="ECO:0000313" key="7">
    <source>
        <dbReference type="Proteomes" id="UP000029707"/>
    </source>
</evidence>
<keyword evidence="2 4" id="KW-0819">tRNA processing</keyword>
<evidence type="ECO:0000256" key="2">
    <source>
        <dbReference type="ARBA" id="ARBA00022694"/>
    </source>
</evidence>
<evidence type="ECO:0000256" key="1">
    <source>
        <dbReference type="ARBA" id="ARBA00007953"/>
    </source>
</evidence>
<dbReference type="EMBL" id="JRMQ02000001">
    <property type="protein sequence ID" value="TLE03265.1"/>
    <property type="molecule type" value="Genomic_DNA"/>
</dbReference>
<name>A0A4U8TTT5_9HELI</name>
<dbReference type="GO" id="GO:0003723">
    <property type="term" value="F:RNA binding"/>
    <property type="evidence" value="ECO:0007669"/>
    <property type="project" value="InterPro"/>
</dbReference>
<evidence type="ECO:0000256" key="4">
    <source>
        <dbReference type="HAMAP-Rule" id="MF_01082"/>
    </source>
</evidence>
<reference evidence="6 7" key="1">
    <citation type="journal article" date="2014" name="Genome Announc.">
        <title>Draft genome sequences of eight enterohepatic helicobacter species isolated from both laboratory and wild rodents.</title>
        <authorList>
            <person name="Sheh A."/>
            <person name="Shen Z."/>
            <person name="Fox J.G."/>
        </authorList>
    </citation>
    <scope>NUCLEOTIDE SEQUENCE [LARGE SCALE GENOMIC DNA]</scope>
    <source>
        <strain evidence="6 7">MIT 01-6451</strain>
    </source>
</reference>
<dbReference type="NCBIfam" id="TIGR00094">
    <property type="entry name" value="tRNA_TruD_broad"/>
    <property type="match status" value="1"/>
</dbReference>